<gene>
    <name evidence="2" type="ORF">GKO32_21530</name>
</gene>
<organism evidence="2 3">
    <name type="scientific">Amycolatopsis pithecellobii</name>
    <dbReference type="NCBI Taxonomy" id="664692"/>
    <lineage>
        <taxon>Bacteria</taxon>
        <taxon>Bacillati</taxon>
        <taxon>Actinomycetota</taxon>
        <taxon>Actinomycetes</taxon>
        <taxon>Pseudonocardiales</taxon>
        <taxon>Pseudonocardiaceae</taxon>
        <taxon>Amycolatopsis</taxon>
    </lineage>
</organism>
<dbReference type="OrthoDB" id="9791637at2"/>
<dbReference type="InterPro" id="IPR014710">
    <property type="entry name" value="RmlC-like_jellyroll"/>
</dbReference>
<dbReference type="PANTHER" id="PTHR36440">
    <property type="entry name" value="PUTATIVE (AFU_ORTHOLOGUE AFUA_8G07350)-RELATED"/>
    <property type="match status" value="1"/>
</dbReference>
<evidence type="ECO:0000259" key="1">
    <source>
        <dbReference type="Pfam" id="PF07883"/>
    </source>
</evidence>
<comment type="caution">
    <text evidence="2">The sequence shown here is derived from an EMBL/GenBank/DDBJ whole genome shotgun (WGS) entry which is preliminary data.</text>
</comment>
<dbReference type="EMBL" id="WMBA01000035">
    <property type="protein sequence ID" value="MTD56534.1"/>
    <property type="molecule type" value="Genomic_DNA"/>
</dbReference>
<dbReference type="SUPFAM" id="SSF51182">
    <property type="entry name" value="RmlC-like cupins"/>
    <property type="match status" value="1"/>
</dbReference>
<dbReference type="Pfam" id="PF07883">
    <property type="entry name" value="Cupin_2"/>
    <property type="match status" value="1"/>
</dbReference>
<dbReference type="InterPro" id="IPR011051">
    <property type="entry name" value="RmlC_Cupin_sf"/>
</dbReference>
<reference evidence="2 3" key="1">
    <citation type="submission" date="2019-11" db="EMBL/GenBank/DDBJ databases">
        <title>Draft genome of Amycolatopsis RM579.</title>
        <authorList>
            <person name="Duangmal K."/>
            <person name="Mingma R."/>
        </authorList>
    </citation>
    <scope>NUCLEOTIDE SEQUENCE [LARGE SCALE GENOMIC DNA]</scope>
    <source>
        <strain evidence="2 3">RM579</strain>
    </source>
</reference>
<dbReference type="Proteomes" id="UP000440096">
    <property type="component" value="Unassembled WGS sequence"/>
</dbReference>
<dbReference type="InterPro" id="IPR053146">
    <property type="entry name" value="QDO-like"/>
</dbReference>
<evidence type="ECO:0000313" key="3">
    <source>
        <dbReference type="Proteomes" id="UP000440096"/>
    </source>
</evidence>
<dbReference type="InterPro" id="IPR013096">
    <property type="entry name" value="Cupin_2"/>
</dbReference>
<accession>A0A6N7Z6J7</accession>
<dbReference type="Gene3D" id="2.60.120.10">
    <property type="entry name" value="Jelly Rolls"/>
    <property type="match status" value="1"/>
</dbReference>
<sequence length="165" mass="18102">MSFTARDFVVGPEDSLWGSDSPLPGGVDMQLLAGADHTEGRFALVRQTIAVDEVYRHVHENEDESLYLTEGEITVSVGDKSYDLTPGSFIFLPKGVPHAIKPHTPTFKGLSVCSPGTYFQACMEELLAFTKAGNELTAEALIEIQGRHGIRNVSDDGQWYSVDRK</sequence>
<name>A0A6N7Z6J7_9PSEU</name>
<proteinExistence type="predicted"/>
<keyword evidence="3" id="KW-1185">Reference proteome</keyword>
<evidence type="ECO:0000313" key="2">
    <source>
        <dbReference type="EMBL" id="MTD56534.1"/>
    </source>
</evidence>
<dbReference type="RefSeq" id="WP_154758693.1">
    <property type="nucleotide sequence ID" value="NZ_WMBA01000035.1"/>
</dbReference>
<dbReference type="PANTHER" id="PTHR36440:SF1">
    <property type="entry name" value="PUTATIVE (AFU_ORTHOLOGUE AFUA_8G07350)-RELATED"/>
    <property type="match status" value="1"/>
</dbReference>
<protein>
    <submittedName>
        <fullName evidence="2">Cupin domain-containing protein</fullName>
    </submittedName>
</protein>
<dbReference type="AlphaFoldDB" id="A0A6N7Z6J7"/>
<feature type="domain" description="Cupin type-2" evidence="1">
    <location>
        <begin position="54"/>
        <end position="101"/>
    </location>
</feature>